<dbReference type="CDD" id="cd04090">
    <property type="entry name" value="EF2_II_snRNP"/>
    <property type="match status" value="1"/>
</dbReference>
<dbReference type="FunFam" id="2.40.30.10:FF:000029">
    <property type="entry name" value="116 kDa U5 small nuclear ribonucleoprotein component"/>
    <property type="match status" value="1"/>
</dbReference>
<dbReference type="GO" id="GO:0005829">
    <property type="term" value="C:cytosol"/>
    <property type="evidence" value="ECO:0007669"/>
    <property type="project" value="TreeGrafter"/>
</dbReference>
<dbReference type="SMART" id="SM00889">
    <property type="entry name" value="EFG_IV"/>
    <property type="match status" value="1"/>
</dbReference>
<dbReference type="GO" id="GO:0003924">
    <property type="term" value="F:GTPase activity"/>
    <property type="evidence" value="ECO:0007669"/>
    <property type="project" value="InterPro"/>
</dbReference>
<dbReference type="InterPro" id="IPR000640">
    <property type="entry name" value="EFG_V-like"/>
</dbReference>
<reference evidence="10" key="1">
    <citation type="submission" date="2018-10" db="EMBL/GenBank/DDBJ databases">
        <title>Transcriptome assembly of Aceria tosichella (Wheat curl mite) Type 2.</title>
        <authorList>
            <person name="Scully E.D."/>
            <person name="Geib S.M."/>
            <person name="Palmer N.A."/>
            <person name="Gupta A.K."/>
            <person name="Sarath G."/>
            <person name="Tatineni S."/>
        </authorList>
    </citation>
    <scope>NUCLEOTIDE SEQUENCE</scope>
    <source>
        <strain evidence="10">LincolnNE</strain>
    </source>
</reference>
<dbReference type="Pfam" id="PF14492">
    <property type="entry name" value="EFG_III"/>
    <property type="match status" value="1"/>
</dbReference>
<evidence type="ECO:0000256" key="6">
    <source>
        <dbReference type="ARBA" id="ARBA00023134"/>
    </source>
</evidence>
<dbReference type="GO" id="GO:0000398">
    <property type="term" value="P:mRNA splicing, via spliceosome"/>
    <property type="evidence" value="ECO:0007669"/>
    <property type="project" value="TreeGrafter"/>
</dbReference>
<dbReference type="GO" id="GO:0006412">
    <property type="term" value="P:translation"/>
    <property type="evidence" value="ECO:0007669"/>
    <property type="project" value="UniProtKB-KW"/>
</dbReference>
<gene>
    <name evidence="10" type="primary">EFTUD2_1</name>
    <name evidence="10" type="ORF">g.10645</name>
</gene>
<evidence type="ECO:0000256" key="7">
    <source>
        <dbReference type="ARBA" id="ARBA00023187"/>
    </source>
</evidence>
<protein>
    <submittedName>
        <fullName evidence="10">U5 small nuclear ribonucleoprotein component</fullName>
    </submittedName>
</protein>
<evidence type="ECO:0000256" key="4">
    <source>
        <dbReference type="ARBA" id="ARBA00022741"/>
    </source>
</evidence>
<dbReference type="InterPro" id="IPR009000">
    <property type="entry name" value="Transl_B-barrel_sf"/>
</dbReference>
<dbReference type="InterPro" id="IPR000795">
    <property type="entry name" value="T_Tr_GTP-bd_dom"/>
</dbReference>
<dbReference type="PROSITE" id="PS51722">
    <property type="entry name" value="G_TR_2"/>
    <property type="match status" value="1"/>
</dbReference>
<keyword evidence="4" id="KW-0547">Nucleotide-binding</keyword>
<evidence type="ECO:0000313" key="10">
    <source>
        <dbReference type="EMBL" id="MDE44991.1"/>
    </source>
</evidence>
<dbReference type="CDD" id="cd01683">
    <property type="entry name" value="EF2_IV_snRNP"/>
    <property type="match status" value="1"/>
</dbReference>
<dbReference type="FunFam" id="3.30.70.870:FF:000002">
    <property type="entry name" value="Translation elongation factor 2"/>
    <property type="match status" value="1"/>
</dbReference>
<keyword evidence="10" id="KW-0687">Ribonucleoprotein</keyword>
<dbReference type="InterPro" id="IPR005225">
    <property type="entry name" value="Small_GTP-bd"/>
</dbReference>
<dbReference type="PROSITE" id="PS00301">
    <property type="entry name" value="G_TR_1"/>
    <property type="match status" value="1"/>
</dbReference>
<keyword evidence="7" id="KW-0508">mRNA splicing</keyword>
<dbReference type="InterPro" id="IPR014721">
    <property type="entry name" value="Ribsml_uS5_D2-typ_fold_subgr"/>
</dbReference>
<dbReference type="InterPro" id="IPR020568">
    <property type="entry name" value="Ribosomal_Su5_D2-typ_SF"/>
</dbReference>
<sequence>MLATIPRDMEDVEIIVQEEDTEPITQPIVKPILTKRFAHHTSDDKQELPRTVFEFKFLKELMNQDHAIRNISIVGHLLHGKTTFLDNLIEKTHIDFETNPEKPVKFTDTLLAEQERGISIKSSPVSIVYQSLRSKSYLLNIMDTPGHVNFSDEVTAAIRLSDGIVLMVDAADGLMMNAERLLHHAIKEGMSVTLCINKIDRLILELRLPPSDAYHKLKRIVDEVNLIIDDEDKLVSPLKGNVCFASSQYSICFTLRSFAKLYLERTKSKSITYKQFASKLWGNLYLDGETSKFVPQPPTKSSKRSFVEFILEPLYKLVRIVVEDPVDQFLELAAKYRIKLTNQQKTLNARPLLKIACSQMFGTFESFVDMVVDTIPSPKYCAPSKCPQIWTGPTNCELSKAIRECDPKGPLVVHITKQYPSPDGSSFNVFGLVLSGTIKVDSDVRVLGESYSTPDDEDSRILPVGRLWICNSRYNVEVRSVPAGNWVLIEGVDQPIVKTATILDIDHQDELFTFRPLRFNTKSVIKIAVEPVNPSELPKMLEGLRKCNKSYPLLQTRVEESGEHVMIGTGELYLDCVMHDLRHMYSEIDIRISDPCVSFSETVIEMSKEKCVGETPNRMNEISMIAEPLDRHLDVDLEEERITMQDDQQYIDKFFKRRYKWDDLACRSIWAFGPETNSTNILLNDTLPYEVDPKLLDQIKAPIVQAFHWTTREGPLCEEPIRSVKFKLQHAKIAAEPMYRGGGQIIPTARKVSFLSFLLAEPRLMEPYLFVEIIAPPDVVNSTSESKRSILEDLIVEKRRGKITKKMEIPGTPLRKVYATMPAIDSFGFETDLRMRTTGQAICMTAFEEWRIVPGNPLDRSVDQYLTPLEPQHISHLAREFLLKTRRRKGLSEDVNIEKFMMKN</sequence>
<dbReference type="PANTHER" id="PTHR42908">
    <property type="entry name" value="TRANSLATION ELONGATION FACTOR-RELATED"/>
    <property type="match status" value="1"/>
</dbReference>
<dbReference type="GO" id="GO:0005525">
    <property type="term" value="F:GTP binding"/>
    <property type="evidence" value="ECO:0007669"/>
    <property type="project" value="UniProtKB-KW"/>
</dbReference>
<evidence type="ECO:0000256" key="3">
    <source>
        <dbReference type="ARBA" id="ARBA00022664"/>
    </source>
</evidence>
<accession>A0A6G1S444</accession>
<dbReference type="SUPFAM" id="SSF50447">
    <property type="entry name" value="Translation proteins"/>
    <property type="match status" value="1"/>
</dbReference>
<evidence type="ECO:0000256" key="8">
    <source>
        <dbReference type="ARBA" id="ARBA00023242"/>
    </source>
</evidence>
<dbReference type="InterPro" id="IPR035647">
    <property type="entry name" value="EFG_III/V"/>
</dbReference>
<dbReference type="InterPro" id="IPR027417">
    <property type="entry name" value="P-loop_NTPase"/>
</dbReference>
<dbReference type="GO" id="GO:0071007">
    <property type="term" value="C:U2-type catalytic step 2 spliceosome"/>
    <property type="evidence" value="ECO:0007669"/>
    <property type="project" value="TreeGrafter"/>
</dbReference>
<dbReference type="FunFam" id="3.40.50.300:FF:000646">
    <property type="entry name" value="U5 small nuclear ribonucleoprotein component"/>
    <property type="match status" value="1"/>
</dbReference>
<dbReference type="Gene3D" id="3.30.70.870">
    <property type="entry name" value="Elongation Factor G (Translational Gtpase), domain 3"/>
    <property type="match status" value="1"/>
</dbReference>
<dbReference type="PRINTS" id="PR00315">
    <property type="entry name" value="ELONGATNFCT"/>
</dbReference>
<dbReference type="CDD" id="cd04167">
    <property type="entry name" value="Snu114p"/>
    <property type="match status" value="1"/>
</dbReference>
<keyword evidence="8" id="KW-0539">Nucleus</keyword>
<dbReference type="Gene3D" id="3.40.50.300">
    <property type="entry name" value="P-loop containing nucleotide triphosphate hydrolases"/>
    <property type="match status" value="1"/>
</dbReference>
<evidence type="ECO:0000256" key="1">
    <source>
        <dbReference type="ARBA" id="ARBA00004123"/>
    </source>
</evidence>
<organism evidence="10">
    <name type="scientific">Aceria tosichella</name>
    <name type="common">wheat curl mite</name>
    <dbReference type="NCBI Taxonomy" id="561515"/>
    <lineage>
        <taxon>Eukaryota</taxon>
        <taxon>Metazoa</taxon>
        <taxon>Ecdysozoa</taxon>
        <taxon>Arthropoda</taxon>
        <taxon>Chelicerata</taxon>
        <taxon>Arachnida</taxon>
        <taxon>Acari</taxon>
        <taxon>Acariformes</taxon>
        <taxon>Trombidiformes</taxon>
        <taxon>Prostigmata</taxon>
        <taxon>Eupodina</taxon>
        <taxon>Eriophyoidea</taxon>
        <taxon>Eriophyidae</taxon>
        <taxon>Eriophyinae</taxon>
        <taxon>Aceriini</taxon>
        <taxon>Aceria</taxon>
    </lineage>
</organism>
<dbReference type="Gene3D" id="3.30.230.10">
    <property type="match status" value="1"/>
</dbReference>
<keyword evidence="6" id="KW-0342">GTP-binding</keyword>
<dbReference type="SUPFAM" id="SSF52540">
    <property type="entry name" value="P-loop containing nucleoside triphosphate hydrolases"/>
    <property type="match status" value="1"/>
</dbReference>
<dbReference type="Pfam" id="PF00679">
    <property type="entry name" value="EFG_C"/>
    <property type="match status" value="1"/>
</dbReference>
<dbReference type="InterPro" id="IPR044121">
    <property type="entry name" value="Snu114_GTP-bd"/>
</dbReference>
<dbReference type="SMART" id="SM00838">
    <property type="entry name" value="EFG_C"/>
    <property type="match status" value="1"/>
</dbReference>
<keyword evidence="5" id="KW-0648">Protein biosynthesis</keyword>
<evidence type="ECO:0000259" key="9">
    <source>
        <dbReference type="PROSITE" id="PS51722"/>
    </source>
</evidence>
<dbReference type="GO" id="GO:0030623">
    <property type="term" value="F:U5 snRNA binding"/>
    <property type="evidence" value="ECO:0007669"/>
    <property type="project" value="TreeGrafter"/>
</dbReference>
<dbReference type="GO" id="GO:0046540">
    <property type="term" value="C:U4/U6 x U5 tri-snRNP complex"/>
    <property type="evidence" value="ECO:0007669"/>
    <property type="project" value="TreeGrafter"/>
</dbReference>
<keyword evidence="3" id="KW-0507">mRNA processing</keyword>
<dbReference type="Gene3D" id="3.30.70.240">
    <property type="match status" value="1"/>
</dbReference>
<dbReference type="InterPro" id="IPR005517">
    <property type="entry name" value="Transl_elong_EFG/EF2_IV"/>
</dbReference>
<dbReference type="SUPFAM" id="SSF54211">
    <property type="entry name" value="Ribosomal protein S5 domain 2-like"/>
    <property type="match status" value="1"/>
</dbReference>
<dbReference type="NCBIfam" id="TIGR00231">
    <property type="entry name" value="small_GTP"/>
    <property type="match status" value="1"/>
</dbReference>
<dbReference type="CDD" id="cd16264">
    <property type="entry name" value="snRNP_III"/>
    <property type="match status" value="1"/>
</dbReference>
<dbReference type="SUPFAM" id="SSF54980">
    <property type="entry name" value="EF-G C-terminal domain-like"/>
    <property type="match status" value="2"/>
</dbReference>
<evidence type="ECO:0000256" key="2">
    <source>
        <dbReference type="ARBA" id="ARBA00004496"/>
    </source>
</evidence>
<dbReference type="InterPro" id="IPR041095">
    <property type="entry name" value="EFG_II"/>
</dbReference>
<proteinExistence type="predicted"/>
<name>A0A6G1S444_9ACAR</name>
<dbReference type="AlphaFoldDB" id="A0A6G1S444"/>
<dbReference type="FunFam" id="3.30.230.10:FF:000009">
    <property type="entry name" value="116 kDa U5 small nuclear ribonucleoprotein component"/>
    <property type="match status" value="1"/>
</dbReference>
<dbReference type="Pfam" id="PF03764">
    <property type="entry name" value="EFG_IV"/>
    <property type="match status" value="1"/>
</dbReference>
<feature type="domain" description="Tr-type G" evidence="9">
    <location>
        <begin position="66"/>
        <end position="326"/>
    </location>
</feature>
<dbReference type="InterPro" id="IPR031157">
    <property type="entry name" value="G_TR_CS"/>
</dbReference>
<dbReference type="EMBL" id="GGYP01000220">
    <property type="protein sequence ID" value="MDE44991.1"/>
    <property type="molecule type" value="Transcribed_RNA"/>
</dbReference>
<dbReference type="Pfam" id="PF00009">
    <property type="entry name" value="GTP_EFTU"/>
    <property type="match status" value="1"/>
</dbReference>
<dbReference type="Gene3D" id="2.40.30.10">
    <property type="entry name" value="Translation factors"/>
    <property type="match status" value="1"/>
</dbReference>
<dbReference type="PANTHER" id="PTHR42908:SF6">
    <property type="entry name" value="116 KDA U5 SMALL NUCLEAR RIBONUCLEOPROTEIN COMPONENT"/>
    <property type="match status" value="1"/>
</dbReference>
<comment type="subcellular location">
    <subcellularLocation>
        <location evidence="2">Cytoplasm</location>
    </subcellularLocation>
    <subcellularLocation>
        <location evidence="1">Nucleus</location>
    </subcellularLocation>
</comment>
<evidence type="ECO:0000256" key="5">
    <source>
        <dbReference type="ARBA" id="ARBA00022917"/>
    </source>
</evidence>